<dbReference type="EMBL" id="JAEKLZ010000153">
    <property type="protein sequence ID" value="MBW8724923.1"/>
    <property type="molecule type" value="Genomic_DNA"/>
</dbReference>
<organism evidence="2 3">
    <name type="scientific">Inquilinus limosus</name>
    <dbReference type="NCBI Taxonomy" id="171674"/>
    <lineage>
        <taxon>Bacteria</taxon>
        <taxon>Pseudomonadati</taxon>
        <taxon>Pseudomonadota</taxon>
        <taxon>Alphaproteobacteria</taxon>
        <taxon>Rhodospirillales</taxon>
        <taxon>Rhodospirillaceae</taxon>
        <taxon>Inquilinus</taxon>
    </lineage>
</organism>
<evidence type="ECO:0000313" key="3">
    <source>
        <dbReference type="Proteomes" id="UP000700706"/>
    </source>
</evidence>
<feature type="non-terminal residue" evidence="2">
    <location>
        <position position="183"/>
    </location>
</feature>
<comment type="caution">
    <text evidence="2">The sequence shown here is derived from an EMBL/GenBank/DDBJ whole genome shotgun (WGS) entry which is preliminary data.</text>
</comment>
<reference evidence="2" key="1">
    <citation type="submission" date="2020-06" db="EMBL/GenBank/DDBJ databases">
        <title>Stable isotope informed genome-resolved metagenomics uncovers potential trophic interactions in rhizosphere soil.</title>
        <authorList>
            <person name="Starr E.P."/>
            <person name="Shi S."/>
            <person name="Blazewicz S.J."/>
            <person name="Koch B.J."/>
            <person name="Probst A.J."/>
            <person name="Hungate B.A."/>
            <person name="Pett-Ridge J."/>
            <person name="Firestone M.K."/>
            <person name="Banfield J.F."/>
        </authorList>
    </citation>
    <scope>NUCLEOTIDE SEQUENCE</scope>
    <source>
        <strain evidence="2">YM_69_17</strain>
    </source>
</reference>
<dbReference type="Proteomes" id="UP000700706">
    <property type="component" value="Unassembled WGS sequence"/>
</dbReference>
<evidence type="ECO:0000256" key="1">
    <source>
        <dbReference type="SAM" id="MobiDB-lite"/>
    </source>
</evidence>
<gene>
    <name evidence="2" type="ORF">JF625_07185</name>
</gene>
<accession>A0A952FHR7</accession>
<proteinExistence type="predicted"/>
<evidence type="ECO:0000313" key="2">
    <source>
        <dbReference type="EMBL" id="MBW8724923.1"/>
    </source>
</evidence>
<name>A0A952FHR7_9PROT</name>
<dbReference type="AlphaFoldDB" id="A0A952FHR7"/>
<protein>
    <submittedName>
        <fullName evidence="2">Uncharacterized protein</fullName>
    </submittedName>
</protein>
<feature type="region of interest" description="Disordered" evidence="1">
    <location>
        <begin position="84"/>
        <end position="104"/>
    </location>
</feature>
<sequence length="183" mass="19836">MAKATAPSDTPAAAPPATATRAAVMLDELMDLGMDLARAFKAKADAALQADDLDRATVAAAGFNRTALGVRRAIVLMDRLDRQRQEARHKAESRRQRRQEEVDGRRRAVAEGLSRAIAVVKPEARERLTADLWDRLTEGDRIDTDLADTALPVETLIQRLGRAIGLSRSAIAYGLDPAAAKAR</sequence>